<evidence type="ECO:0000256" key="1">
    <source>
        <dbReference type="ARBA" id="ARBA00004613"/>
    </source>
</evidence>
<evidence type="ECO:0000256" key="2">
    <source>
        <dbReference type="ARBA" id="ARBA00022525"/>
    </source>
</evidence>
<evidence type="ECO:0000256" key="4">
    <source>
        <dbReference type="ARBA" id="ARBA00022737"/>
    </source>
</evidence>
<feature type="domain" description="Gnk2-homologous" evidence="7">
    <location>
        <begin position="23"/>
        <end position="126"/>
    </location>
</feature>
<evidence type="ECO:0000259" key="7">
    <source>
        <dbReference type="PROSITE" id="PS51473"/>
    </source>
</evidence>
<gene>
    <name evidence="8" type="ORF">MKW94_013280</name>
</gene>
<proteinExistence type="inferred from homology"/>
<keyword evidence="4" id="KW-0677">Repeat</keyword>
<evidence type="ECO:0000313" key="8">
    <source>
        <dbReference type="EMBL" id="MCL7028599.1"/>
    </source>
</evidence>
<feature type="domain" description="Gnk2-homologous" evidence="7">
    <location>
        <begin position="132"/>
        <end position="245"/>
    </location>
</feature>
<organism evidence="8 9">
    <name type="scientific">Papaver nudicaule</name>
    <name type="common">Iceland poppy</name>
    <dbReference type="NCBI Taxonomy" id="74823"/>
    <lineage>
        <taxon>Eukaryota</taxon>
        <taxon>Viridiplantae</taxon>
        <taxon>Streptophyta</taxon>
        <taxon>Embryophyta</taxon>
        <taxon>Tracheophyta</taxon>
        <taxon>Spermatophyta</taxon>
        <taxon>Magnoliopsida</taxon>
        <taxon>Ranunculales</taxon>
        <taxon>Papaveraceae</taxon>
        <taxon>Papaveroideae</taxon>
        <taxon>Papaver</taxon>
    </lineage>
</organism>
<comment type="similarity">
    <text evidence="5">Belongs to the cysteine-rich repeat secretory protein family.</text>
</comment>
<keyword evidence="3 6" id="KW-0732">Signal</keyword>
<keyword evidence="9" id="KW-1185">Reference proteome</keyword>
<sequence length="266" mass="29854">MASFSSYHLIFIFSLLLTYCSAEDPWWSFCNANKKIDNTQISSNIDNILPQLVSQASTRGYTYLSSGSSNDRVYGLAQCRGDVLNTEECSTCIKEASTQIQKLCPNQADARILYEFCFLRYDTHDFAGELDTSNGLIYWNVENVTGDPAAFAKVLGELTDKVVDEALVRLTMDRKNRIGYAKGETKLTTFTTLYSLVQCTRDLSKSACSQCLATAIANYDGFCKDKKGCRAVYSSCFVRYELYPIAYPVNSINSTQNVYSRHLLHP</sequence>
<feature type="signal peptide" evidence="6">
    <location>
        <begin position="1"/>
        <end position="22"/>
    </location>
</feature>
<comment type="caution">
    <text evidence="8">The sequence shown here is derived from an EMBL/GenBank/DDBJ whole genome shotgun (WGS) entry which is preliminary data.</text>
</comment>
<comment type="subcellular location">
    <subcellularLocation>
        <location evidence="1">Secreted</location>
    </subcellularLocation>
</comment>
<keyword evidence="2" id="KW-0964">Secreted</keyword>
<reference evidence="8" key="1">
    <citation type="submission" date="2022-03" db="EMBL/GenBank/DDBJ databases">
        <title>A functionally conserved STORR gene fusion in Papaver species that diverged 16.8 million years ago.</title>
        <authorList>
            <person name="Catania T."/>
        </authorList>
    </citation>
    <scope>NUCLEOTIDE SEQUENCE</scope>
    <source>
        <strain evidence="8">S-191538</strain>
    </source>
</reference>
<dbReference type="EMBL" id="JAJJMA010081471">
    <property type="protein sequence ID" value="MCL7028599.1"/>
    <property type="molecule type" value="Genomic_DNA"/>
</dbReference>
<dbReference type="InterPro" id="IPR002902">
    <property type="entry name" value="GNK2"/>
</dbReference>
<accession>A0AA41RX99</accession>
<evidence type="ECO:0000256" key="6">
    <source>
        <dbReference type="SAM" id="SignalP"/>
    </source>
</evidence>
<evidence type="ECO:0000256" key="5">
    <source>
        <dbReference type="ARBA" id="ARBA00038515"/>
    </source>
</evidence>
<dbReference type="InterPro" id="IPR038408">
    <property type="entry name" value="GNK2_sf"/>
</dbReference>
<dbReference type="Gene3D" id="3.30.430.20">
    <property type="entry name" value="Gnk2 domain, C-X8-C-X2-C motif"/>
    <property type="match status" value="2"/>
</dbReference>
<dbReference type="InterPro" id="IPR050581">
    <property type="entry name" value="CRR_secretory_protein"/>
</dbReference>
<feature type="chain" id="PRO_5041458447" description="Gnk2-homologous domain-containing protein" evidence="6">
    <location>
        <begin position="23"/>
        <end position="266"/>
    </location>
</feature>
<dbReference type="CDD" id="cd23509">
    <property type="entry name" value="Gnk2-like"/>
    <property type="match status" value="2"/>
</dbReference>
<dbReference type="Pfam" id="PF01657">
    <property type="entry name" value="Stress-antifung"/>
    <property type="match status" value="2"/>
</dbReference>
<dbReference type="AlphaFoldDB" id="A0AA41RX99"/>
<evidence type="ECO:0000313" key="9">
    <source>
        <dbReference type="Proteomes" id="UP001177140"/>
    </source>
</evidence>
<protein>
    <recommendedName>
        <fullName evidence="7">Gnk2-homologous domain-containing protein</fullName>
    </recommendedName>
</protein>
<evidence type="ECO:0000256" key="3">
    <source>
        <dbReference type="ARBA" id="ARBA00022729"/>
    </source>
</evidence>
<dbReference type="Proteomes" id="UP001177140">
    <property type="component" value="Unassembled WGS sequence"/>
</dbReference>
<dbReference type="PANTHER" id="PTHR32411">
    <property type="entry name" value="CYSTEINE-RICH REPEAT SECRETORY PROTEIN 38-RELATED"/>
    <property type="match status" value="1"/>
</dbReference>
<dbReference type="PANTHER" id="PTHR32411:SF55">
    <property type="entry name" value="CYSTEINE-RICH REPEAT SECRETORY PROTEIN 55"/>
    <property type="match status" value="1"/>
</dbReference>
<name>A0AA41RX99_PAPNU</name>
<dbReference type="PROSITE" id="PS51473">
    <property type="entry name" value="GNK2"/>
    <property type="match status" value="2"/>
</dbReference>
<dbReference type="GO" id="GO:0005576">
    <property type="term" value="C:extracellular region"/>
    <property type="evidence" value="ECO:0007669"/>
    <property type="project" value="UniProtKB-SubCell"/>
</dbReference>